<accession>A0ABT0HID7</accession>
<dbReference type="Proteomes" id="UP001202180">
    <property type="component" value="Unassembled WGS sequence"/>
</dbReference>
<gene>
    <name evidence="2" type="ORF">M0L20_08675</name>
</gene>
<organism evidence="2 3">
    <name type="scientific">Spirosoma liriopis</name>
    <dbReference type="NCBI Taxonomy" id="2937440"/>
    <lineage>
        <taxon>Bacteria</taxon>
        <taxon>Pseudomonadati</taxon>
        <taxon>Bacteroidota</taxon>
        <taxon>Cytophagia</taxon>
        <taxon>Cytophagales</taxon>
        <taxon>Cytophagaceae</taxon>
        <taxon>Spirosoma</taxon>
    </lineage>
</organism>
<sequence>MTQHTTDLKYQIERILNWEPSSHWRPRDFVQLSDRIHTYTHQRIDALELQVFWQTSEVPSPDLLNALACFADYTDWDDFYERNSYGTVDVEDGVALTHPPMWEIPMKWVIAICWFSVIASVIVAVLLVWKR</sequence>
<keyword evidence="1" id="KW-0812">Transmembrane</keyword>
<evidence type="ECO:0000313" key="2">
    <source>
        <dbReference type="EMBL" id="MCK8491921.1"/>
    </source>
</evidence>
<keyword evidence="1" id="KW-0472">Membrane</keyword>
<dbReference type="EMBL" id="JALPRF010000001">
    <property type="protein sequence ID" value="MCK8491921.1"/>
    <property type="molecule type" value="Genomic_DNA"/>
</dbReference>
<feature type="transmembrane region" description="Helical" evidence="1">
    <location>
        <begin position="108"/>
        <end position="129"/>
    </location>
</feature>
<keyword evidence="1" id="KW-1133">Transmembrane helix</keyword>
<evidence type="ECO:0000313" key="3">
    <source>
        <dbReference type="Proteomes" id="UP001202180"/>
    </source>
</evidence>
<evidence type="ECO:0000256" key="1">
    <source>
        <dbReference type="SAM" id="Phobius"/>
    </source>
</evidence>
<reference evidence="2 3" key="1">
    <citation type="submission" date="2022-04" db="EMBL/GenBank/DDBJ databases">
        <title>Spirosoma sp. strain RP8 genome sequencing and assembly.</title>
        <authorList>
            <person name="Jung Y."/>
        </authorList>
    </citation>
    <scope>NUCLEOTIDE SEQUENCE [LARGE SCALE GENOMIC DNA]</scope>
    <source>
        <strain evidence="2 3">RP8</strain>
    </source>
</reference>
<dbReference type="RefSeq" id="WP_248476512.1">
    <property type="nucleotide sequence ID" value="NZ_JALPRF010000001.1"/>
</dbReference>
<proteinExistence type="predicted"/>
<protein>
    <submittedName>
        <fullName evidence="2">Uncharacterized protein</fullName>
    </submittedName>
</protein>
<comment type="caution">
    <text evidence="2">The sequence shown here is derived from an EMBL/GenBank/DDBJ whole genome shotgun (WGS) entry which is preliminary data.</text>
</comment>
<keyword evidence="3" id="KW-1185">Reference proteome</keyword>
<name>A0ABT0HID7_9BACT</name>